<keyword evidence="3" id="KW-1185">Reference proteome</keyword>
<reference evidence="2 3" key="1">
    <citation type="submission" date="2020-04" db="EMBL/GenBank/DDBJ databases">
        <authorList>
            <person name="Liu A."/>
        </authorList>
    </citation>
    <scope>NUCLEOTIDE SEQUENCE [LARGE SCALE GENOMIC DNA]</scope>
    <source>
        <strain evidence="2 3">RZ02</strain>
    </source>
</reference>
<name>A0A848QN77_9SPHN</name>
<proteinExistence type="predicted"/>
<evidence type="ECO:0000313" key="2">
    <source>
        <dbReference type="EMBL" id="NMW31006.1"/>
    </source>
</evidence>
<keyword evidence="1" id="KW-0812">Transmembrane</keyword>
<accession>A0A848QN77</accession>
<comment type="caution">
    <text evidence="2">The sequence shown here is derived from an EMBL/GenBank/DDBJ whole genome shotgun (WGS) entry which is preliminary data.</text>
</comment>
<protein>
    <submittedName>
        <fullName evidence="2">Uncharacterized protein</fullName>
    </submittedName>
</protein>
<dbReference type="Proteomes" id="UP000561181">
    <property type="component" value="Unassembled WGS sequence"/>
</dbReference>
<feature type="transmembrane region" description="Helical" evidence="1">
    <location>
        <begin position="12"/>
        <end position="32"/>
    </location>
</feature>
<dbReference type="EMBL" id="JABCRE010000002">
    <property type="protein sequence ID" value="NMW31006.1"/>
    <property type="molecule type" value="Genomic_DNA"/>
</dbReference>
<sequence>MKPMTVRAIQYLIGSVFLILGGWCLLLPQSVIDLTIQPEFHSQDYIVTFMVACFGAQAVLFGIIAFTATFTRRTFLALGLALIPFLVFNYYFYIVVPVLSFVGLIDLVGNLTMLGLCYLGYRKAPA</sequence>
<organism evidence="2 3">
    <name type="scientific">Pontixanthobacter rizhaonensis</name>
    <dbReference type="NCBI Taxonomy" id="2730337"/>
    <lineage>
        <taxon>Bacteria</taxon>
        <taxon>Pseudomonadati</taxon>
        <taxon>Pseudomonadota</taxon>
        <taxon>Alphaproteobacteria</taxon>
        <taxon>Sphingomonadales</taxon>
        <taxon>Erythrobacteraceae</taxon>
        <taxon>Pontixanthobacter</taxon>
    </lineage>
</organism>
<feature type="transmembrane region" description="Helical" evidence="1">
    <location>
        <begin position="44"/>
        <end position="68"/>
    </location>
</feature>
<keyword evidence="1" id="KW-0472">Membrane</keyword>
<feature type="transmembrane region" description="Helical" evidence="1">
    <location>
        <begin position="75"/>
        <end position="93"/>
    </location>
</feature>
<evidence type="ECO:0000256" key="1">
    <source>
        <dbReference type="SAM" id="Phobius"/>
    </source>
</evidence>
<feature type="transmembrane region" description="Helical" evidence="1">
    <location>
        <begin position="99"/>
        <end position="121"/>
    </location>
</feature>
<evidence type="ECO:0000313" key="3">
    <source>
        <dbReference type="Proteomes" id="UP000561181"/>
    </source>
</evidence>
<dbReference type="AlphaFoldDB" id="A0A848QN77"/>
<gene>
    <name evidence="2" type="ORF">HKD42_02890</name>
</gene>
<keyword evidence="1" id="KW-1133">Transmembrane helix</keyword>